<proteinExistence type="predicted"/>
<name>A0ABS1H6K8_9BACL</name>
<keyword evidence="2" id="KW-1185">Reference proteome</keyword>
<reference evidence="1 2" key="1">
    <citation type="submission" date="2020-12" db="EMBL/GenBank/DDBJ databases">
        <title>YIM B01967 draft genome.</title>
        <authorList>
            <person name="Yan X."/>
        </authorList>
    </citation>
    <scope>NUCLEOTIDE SEQUENCE [LARGE SCALE GENOMIC DNA]</scope>
    <source>
        <strain evidence="1 2">YIM B01967</strain>
    </source>
</reference>
<accession>A0ABS1H6K8</accession>
<comment type="caution">
    <text evidence="1">The sequence shown here is derived from an EMBL/GenBank/DDBJ whole genome shotgun (WGS) entry which is preliminary data.</text>
</comment>
<organism evidence="1 2">
    <name type="scientific">Viridibacillus soli</name>
    <dbReference type="NCBI Taxonomy" id="2798301"/>
    <lineage>
        <taxon>Bacteria</taxon>
        <taxon>Bacillati</taxon>
        <taxon>Bacillota</taxon>
        <taxon>Bacilli</taxon>
        <taxon>Bacillales</taxon>
        <taxon>Caryophanaceae</taxon>
        <taxon>Viridibacillus</taxon>
    </lineage>
</organism>
<dbReference type="RefSeq" id="WP_200748835.1">
    <property type="nucleotide sequence ID" value="NZ_JAEOAH010000009.1"/>
</dbReference>
<evidence type="ECO:0000313" key="1">
    <source>
        <dbReference type="EMBL" id="MBK3495054.1"/>
    </source>
</evidence>
<gene>
    <name evidence="1" type="ORF">JFL43_09310</name>
</gene>
<evidence type="ECO:0000313" key="2">
    <source>
        <dbReference type="Proteomes" id="UP000618943"/>
    </source>
</evidence>
<protein>
    <submittedName>
        <fullName evidence="1">Uncharacterized protein</fullName>
    </submittedName>
</protein>
<dbReference type="EMBL" id="JAEOAH010000009">
    <property type="protein sequence ID" value="MBK3495054.1"/>
    <property type="molecule type" value="Genomic_DNA"/>
</dbReference>
<dbReference type="Proteomes" id="UP000618943">
    <property type="component" value="Unassembled WGS sequence"/>
</dbReference>
<sequence length="65" mass="7243">MWYFWGAKDSIIGDFKVVGTDKEGKEHHVLVSGNDTVWQYPNISISPNKGADSHIPSYMVFPTSG</sequence>
<dbReference type="Gene3D" id="2.60.40.3830">
    <property type="match status" value="1"/>
</dbReference>